<keyword evidence="5 7" id="KW-1133">Transmembrane helix</keyword>
<dbReference type="InterPro" id="IPR022764">
    <property type="entry name" value="Peptidase_S54_rhomboid_dom"/>
</dbReference>
<keyword evidence="9" id="KW-0645">Protease</keyword>
<accession>A0A5C5WZ54</accession>
<evidence type="ECO:0000256" key="4">
    <source>
        <dbReference type="ARBA" id="ARBA00022692"/>
    </source>
</evidence>
<dbReference type="OrthoDB" id="9813074at2"/>
<evidence type="ECO:0000256" key="6">
    <source>
        <dbReference type="ARBA" id="ARBA00023136"/>
    </source>
</evidence>
<keyword evidence="6 7" id="KW-0472">Membrane</keyword>
<proteinExistence type="predicted"/>
<feature type="transmembrane region" description="Helical" evidence="7">
    <location>
        <begin position="207"/>
        <end position="225"/>
    </location>
</feature>
<name>A0A5C5WZ54_9PLAN</name>
<gene>
    <name evidence="9" type="primary">glpG</name>
    <name evidence="9" type="ORF">KOR42_26960</name>
</gene>
<dbReference type="Proteomes" id="UP000317243">
    <property type="component" value="Unassembled WGS sequence"/>
</dbReference>
<keyword evidence="2" id="KW-1003">Cell membrane</keyword>
<dbReference type="Gene3D" id="3.30.70.2350">
    <property type="match status" value="1"/>
</dbReference>
<keyword evidence="9" id="KW-0378">Hydrolase</keyword>
<dbReference type="Pfam" id="PF01694">
    <property type="entry name" value="Rhomboid"/>
    <property type="match status" value="1"/>
</dbReference>
<dbReference type="RefSeq" id="WP_146510220.1">
    <property type="nucleotide sequence ID" value="NZ_SIHI01000003.1"/>
</dbReference>
<dbReference type="GO" id="GO:0006508">
    <property type="term" value="P:proteolysis"/>
    <property type="evidence" value="ECO:0007669"/>
    <property type="project" value="UniProtKB-KW"/>
</dbReference>
<sequence length="282" mass="32085">MRKIGTFDSQSLAERFHWFLISKEIENQLDEVPPHWEIWVLDDDLLPKAQEELTAFLESPDDPRFKVSPPKIVKKPKPTPRRTTTDYSSIRVTRFLIVACVVLTIYTGMGTRHPEVVNWLLYSKFQKTGPNWPLSPEIMRGEIWRLVTPIFIHLSVLHLLMNMYWMWILGGIIERRQGPTRLIILTILTAAGSSMTQYFLFGPAFSGISGVVYGLLGYLWMKSMVSPEEQLGVPQSLVLFMLVWLFLGMSGSLEALGMRIANGAHFGGLMAGMLVGSIRSWK</sequence>
<dbReference type="Gene3D" id="1.20.1540.10">
    <property type="entry name" value="Rhomboid-like"/>
    <property type="match status" value="1"/>
</dbReference>
<feature type="transmembrane region" description="Helical" evidence="7">
    <location>
        <begin position="150"/>
        <end position="170"/>
    </location>
</feature>
<feature type="transmembrane region" description="Helical" evidence="7">
    <location>
        <begin position="92"/>
        <end position="109"/>
    </location>
</feature>
<feature type="domain" description="Peptidase S54 rhomboid" evidence="8">
    <location>
        <begin position="141"/>
        <end position="280"/>
    </location>
</feature>
<evidence type="ECO:0000259" key="8">
    <source>
        <dbReference type="Pfam" id="PF01694"/>
    </source>
</evidence>
<dbReference type="AlphaFoldDB" id="A0A5C5WZ54"/>
<dbReference type="GO" id="GO:0016020">
    <property type="term" value="C:membrane"/>
    <property type="evidence" value="ECO:0007669"/>
    <property type="project" value="UniProtKB-SubCell"/>
</dbReference>
<keyword evidence="4 7" id="KW-0812">Transmembrane</keyword>
<comment type="caution">
    <text evidence="9">The sequence shown here is derived from an EMBL/GenBank/DDBJ whole genome shotgun (WGS) entry which is preliminary data.</text>
</comment>
<dbReference type="InterPro" id="IPR038236">
    <property type="entry name" value="GlpG_N_sf"/>
</dbReference>
<evidence type="ECO:0000313" key="10">
    <source>
        <dbReference type="Proteomes" id="UP000317243"/>
    </source>
</evidence>
<dbReference type="EC" id="3.4.21.105" evidence="9"/>
<evidence type="ECO:0000256" key="5">
    <source>
        <dbReference type="ARBA" id="ARBA00022989"/>
    </source>
</evidence>
<evidence type="ECO:0000256" key="1">
    <source>
        <dbReference type="ARBA" id="ARBA00004141"/>
    </source>
</evidence>
<keyword evidence="10" id="KW-1185">Reference proteome</keyword>
<dbReference type="PANTHER" id="PTHR43066">
    <property type="entry name" value="RHOMBOID-RELATED PROTEIN"/>
    <property type="match status" value="1"/>
</dbReference>
<dbReference type="GO" id="GO:0004252">
    <property type="term" value="F:serine-type endopeptidase activity"/>
    <property type="evidence" value="ECO:0007669"/>
    <property type="project" value="InterPro"/>
</dbReference>
<evidence type="ECO:0000313" key="9">
    <source>
        <dbReference type="EMBL" id="TWT55569.1"/>
    </source>
</evidence>
<reference evidence="9 10" key="1">
    <citation type="submission" date="2019-02" db="EMBL/GenBank/DDBJ databases">
        <title>Deep-cultivation of Planctomycetes and their phenomic and genomic characterization uncovers novel biology.</title>
        <authorList>
            <person name="Wiegand S."/>
            <person name="Jogler M."/>
            <person name="Boedeker C."/>
            <person name="Pinto D."/>
            <person name="Vollmers J."/>
            <person name="Rivas-Marin E."/>
            <person name="Kohn T."/>
            <person name="Peeters S.H."/>
            <person name="Heuer A."/>
            <person name="Rast P."/>
            <person name="Oberbeckmann S."/>
            <person name="Bunk B."/>
            <person name="Jeske O."/>
            <person name="Meyerdierks A."/>
            <person name="Storesund J.E."/>
            <person name="Kallscheuer N."/>
            <person name="Luecker S."/>
            <person name="Lage O.M."/>
            <person name="Pohl T."/>
            <person name="Merkel B.J."/>
            <person name="Hornburger P."/>
            <person name="Mueller R.-W."/>
            <person name="Bruemmer F."/>
            <person name="Labrenz M."/>
            <person name="Spormann A.M."/>
            <person name="Op Den Camp H."/>
            <person name="Overmann J."/>
            <person name="Amann R."/>
            <person name="Jetten M.S.M."/>
            <person name="Mascher T."/>
            <person name="Medema M.H."/>
            <person name="Devos D.P."/>
            <person name="Kaster A.-K."/>
            <person name="Ovreas L."/>
            <person name="Rohde M."/>
            <person name="Galperin M.Y."/>
            <person name="Jogler C."/>
        </authorList>
    </citation>
    <scope>NUCLEOTIDE SEQUENCE [LARGE SCALE GENOMIC DNA]</scope>
    <source>
        <strain evidence="9 10">KOR42</strain>
    </source>
</reference>
<organism evidence="9 10">
    <name type="scientific">Thalassoglobus neptunius</name>
    <dbReference type="NCBI Taxonomy" id="1938619"/>
    <lineage>
        <taxon>Bacteria</taxon>
        <taxon>Pseudomonadati</taxon>
        <taxon>Planctomycetota</taxon>
        <taxon>Planctomycetia</taxon>
        <taxon>Planctomycetales</taxon>
        <taxon>Planctomycetaceae</taxon>
        <taxon>Thalassoglobus</taxon>
    </lineage>
</organism>
<evidence type="ECO:0000256" key="7">
    <source>
        <dbReference type="SAM" id="Phobius"/>
    </source>
</evidence>
<dbReference type="PANTHER" id="PTHR43066:SF26">
    <property type="entry name" value="RHOMBOID PROTEASE GLPG"/>
    <property type="match status" value="1"/>
</dbReference>
<dbReference type="InterPro" id="IPR035952">
    <property type="entry name" value="Rhomboid-like_sf"/>
</dbReference>
<dbReference type="SUPFAM" id="SSF144091">
    <property type="entry name" value="Rhomboid-like"/>
    <property type="match status" value="1"/>
</dbReference>
<keyword evidence="3" id="KW-0997">Cell inner membrane</keyword>
<dbReference type="EMBL" id="SIHI01000003">
    <property type="protein sequence ID" value="TWT55569.1"/>
    <property type="molecule type" value="Genomic_DNA"/>
</dbReference>
<evidence type="ECO:0000256" key="3">
    <source>
        <dbReference type="ARBA" id="ARBA00022519"/>
    </source>
</evidence>
<protein>
    <submittedName>
        <fullName evidence="9">Rhomboid protease GlpG</fullName>
        <ecNumber evidence="9">3.4.21.105</ecNumber>
    </submittedName>
</protein>
<feature type="transmembrane region" description="Helical" evidence="7">
    <location>
        <begin position="237"/>
        <end position="257"/>
    </location>
</feature>
<comment type="subcellular location">
    <subcellularLocation>
        <location evidence="1">Membrane</location>
        <topology evidence="1">Multi-pass membrane protein</topology>
    </subcellularLocation>
</comment>
<evidence type="ECO:0000256" key="2">
    <source>
        <dbReference type="ARBA" id="ARBA00022475"/>
    </source>
</evidence>